<dbReference type="EMBL" id="CP036281">
    <property type="protein sequence ID" value="QDU82623.1"/>
    <property type="molecule type" value="Genomic_DNA"/>
</dbReference>
<dbReference type="RefSeq" id="WP_144998979.1">
    <property type="nucleotide sequence ID" value="NZ_CP036281.1"/>
</dbReference>
<evidence type="ECO:0000313" key="2">
    <source>
        <dbReference type="Proteomes" id="UP000317178"/>
    </source>
</evidence>
<name>A0A518CTS5_9PLAN</name>
<evidence type="ECO:0000313" key="1">
    <source>
        <dbReference type="EMBL" id="QDU82623.1"/>
    </source>
</evidence>
<sequence>MYEFQIKDPVEPHPYEPAEWHSEWKRKPGKARKYLKNPDALAYTIYDPAKKIDCISNERANLYHHSAFATFLGEDFMTLTNKHGKMMTEPQRLRGVNTHWIRRYYEIWNLVRMLGGTRAKVGKCPSPTIKTALHGDYKNFCQYKLCPFCHMRKMVKSVFDKVKAATNAVPAGAEDEYCLAFARVENWLDLKTDFDYEDFNDRICKQDYKILQEIPGGRITFRPFGPPTPLLDHIDQNTWQDLRYLFWIRKEHREDARNAVAELCKRLQKLVIRKQVWSFVLST</sequence>
<gene>
    <name evidence="1" type="ORF">Pla110_43840</name>
</gene>
<dbReference type="AlphaFoldDB" id="A0A518CTS5"/>
<proteinExistence type="predicted"/>
<organism evidence="1 2">
    <name type="scientific">Polystyrenella longa</name>
    <dbReference type="NCBI Taxonomy" id="2528007"/>
    <lineage>
        <taxon>Bacteria</taxon>
        <taxon>Pseudomonadati</taxon>
        <taxon>Planctomycetota</taxon>
        <taxon>Planctomycetia</taxon>
        <taxon>Planctomycetales</taxon>
        <taxon>Planctomycetaceae</taxon>
        <taxon>Polystyrenella</taxon>
    </lineage>
</organism>
<reference evidence="1 2" key="1">
    <citation type="submission" date="2019-02" db="EMBL/GenBank/DDBJ databases">
        <title>Deep-cultivation of Planctomycetes and their phenomic and genomic characterization uncovers novel biology.</title>
        <authorList>
            <person name="Wiegand S."/>
            <person name="Jogler M."/>
            <person name="Boedeker C."/>
            <person name="Pinto D."/>
            <person name="Vollmers J."/>
            <person name="Rivas-Marin E."/>
            <person name="Kohn T."/>
            <person name="Peeters S.H."/>
            <person name="Heuer A."/>
            <person name="Rast P."/>
            <person name="Oberbeckmann S."/>
            <person name="Bunk B."/>
            <person name="Jeske O."/>
            <person name="Meyerdierks A."/>
            <person name="Storesund J.E."/>
            <person name="Kallscheuer N."/>
            <person name="Luecker S."/>
            <person name="Lage O.M."/>
            <person name="Pohl T."/>
            <person name="Merkel B.J."/>
            <person name="Hornburger P."/>
            <person name="Mueller R.-W."/>
            <person name="Bruemmer F."/>
            <person name="Labrenz M."/>
            <person name="Spormann A.M."/>
            <person name="Op den Camp H."/>
            <person name="Overmann J."/>
            <person name="Amann R."/>
            <person name="Jetten M.S.M."/>
            <person name="Mascher T."/>
            <person name="Medema M.H."/>
            <person name="Devos D.P."/>
            <person name="Kaster A.-K."/>
            <person name="Ovreas L."/>
            <person name="Rohde M."/>
            <person name="Galperin M.Y."/>
            <person name="Jogler C."/>
        </authorList>
    </citation>
    <scope>NUCLEOTIDE SEQUENCE [LARGE SCALE GENOMIC DNA]</scope>
    <source>
        <strain evidence="1 2">Pla110</strain>
    </source>
</reference>
<protein>
    <submittedName>
        <fullName evidence="1">Uncharacterized protein</fullName>
    </submittedName>
</protein>
<accession>A0A518CTS5</accession>
<keyword evidence="2" id="KW-1185">Reference proteome</keyword>
<dbReference type="Proteomes" id="UP000317178">
    <property type="component" value="Chromosome"/>
</dbReference>
<dbReference type="KEGG" id="plon:Pla110_43840"/>